<keyword evidence="2" id="KW-1185">Reference proteome</keyword>
<gene>
    <name evidence="1" type="ORF">I4F81_009570</name>
</gene>
<proteinExistence type="predicted"/>
<sequence>MASPVDAPAPVEDMMQLVSYDEQFASQFEPYLDRVGLAPLGFDYHTVSVMGAQSSGKSTLLNLLFHTGFRTMDATAGRSQTTQGVWAGRDPEAPILLLDLEGTDSRERGEEAANFERKSSLFALALSEVLVINLWAQDVGRFNAANLALLRTDVDNIWATIAKPAAAASLSLDTFFDLDFVALPHKVFCEAEFLSAVAALRTRFHDGSLFLPAYRRGVAADGLAPYAGAVWETIRANKELDIPSQQAMLAHGDAGKRAPVVPVPRLLSSLADASTAALATYDGQAHRYTADVAASRRVELVAKLTAAAKPLVAAQATAAAAVAKADLSAAAVRPKGDATPWEGYSAAVKTARTAAVAAFDASLGAEEAAIAGTDGPSVLTFVPATVDEAREALVADLDEVVEAGTADVRSRLSQSLVGAFGERVKAPLTAVLDSASTASSAESVSASSALENASTALSSSGVPPPPTDSSGLWARVSDVAAAAWTVTAAEAEPALGADGLNLDPPAAATVVTDDLRPACAERLLADIREAVGSVSTLELRVTRRFDDGFRFDARGVPRTFAPGEDIEAAYLAALTAAESLLTTLSVTHVTGAVTGAADGPPLAEPLAAPHERAAVSERLRRAASAVYVEARRSQEAARVRTAIPWYLWGIIALLGANEAKAVIQSPSLLLLVILIVPVARLVAGVLGARDSPL</sequence>
<dbReference type="Proteomes" id="UP000798662">
    <property type="component" value="Chromosome 3"/>
</dbReference>
<comment type="caution">
    <text evidence="1">The sequence shown here is derived from an EMBL/GenBank/DDBJ whole genome shotgun (WGS) entry which is preliminary data.</text>
</comment>
<evidence type="ECO:0000313" key="2">
    <source>
        <dbReference type="Proteomes" id="UP000798662"/>
    </source>
</evidence>
<protein>
    <submittedName>
        <fullName evidence="1">Uncharacterized protein</fullName>
    </submittedName>
</protein>
<organism evidence="1 2">
    <name type="scientific">Pyropia yezoensis</name>
    <name type="common">Susabi-nori</name>
    <name type="synonym">Porphyra yezoensis</name>
    <dbReference type="NCBI Taxonomy" id="2788"/>
    <lineage>
        <taxon>Eukaryota</taxon>
        <taxon>Rhodophyta</taxon>
        <taxon>Bangiophyceae</taxon>
        <taxon>Bangiales</taxon>
        <taxon>Bangiaceae</taxon>
        <taxon>Pyropia</taxon>
    </lineage>
</organism>
<name>A0ACC3CA24_PYRYE</name>
<accession>A0ACC3CA24</accession>
<reference evidence="1" key="1">
    <citation type="submission" date="2019-11" db="EMBL/GenBank/DDBJ databases">
        <title>Nori genome reveals adaptations in red seaweeds to the harsh intertidal environment.</title>
        <authorList>
            <person name="Wang D."/>
            <person name="Mao Y."/>
        </authorList>
    </citation>
    <scope>NUCLEOTIDE SEQUENCE</scope>
    <source>
        <tissue evidence="1">Gametophyte</tissue>
    </source>
</reference>
<evidence type="ECO:0000313" key="1">
    <source>
        <dbReference type="EMBL" id="KAK1867060.1"/>
    </source>
</evidence>
<dbReference type="EMBL" id="CM020620">
    <property type="protein sequence ID" value="KAK1867060.1"/>
    <property type="molecule type" value="Genomic_DNA"/>
</dbReference>